<dbReference type="Proteomes" id="UP000253594">
    <property type="component" value="Unassembled WGS sequence"/>
</dbReference>
<reference evidence="1 2" key="1">
    <citation type="submission" date="2018-07" db="EMBL/GenBank/DDBJ databases">
        <title>Mechanisms of high-level aminoglycoside resistance among Gram-negative pathogens in Brazil.</title>
        <authorList>
            <person name="Ballaben A.S."/>
            <person name="Darini A.L.C."/>
            <person name="Doi Y."/>
        </authorList>
    </citation>
    <scope>NUCLEOTIDE SEQUENCE [LARGE SCALE GENOMIC DNA]</scope>
    <source>
        <strain evidence="1 2">B2-305</strain>
    </source>
</reference>
<dbReference type="AlphaFoldDB" id="A0A367LYN5"/>
<dbReference type="EMBL" id="QORE01002638">
    <property type="protein sequence ID" value="RCI69873.1"/>
    <property type="molecule type" value="Genomic_DNA"/>
</dbReference>
<sequence length="41" mass="4575">RLAVSGAYPLLDLRRTLGMLQATYPLKVRGVTDYWISLVPA</sequence>
<organism evidence="1 2">
    <name type="scientific">Pseudomonas aeruginosa</name>
    <dbReference type="NCBI Taxonomy" id="287"/>
    <lineage>
        <taxon>Bacteria</taxon>
        <taxon>Pseudomonadati</taxon>
        <taxon>Pseudomonadota</taxon>
        <taxon>Gammaproteobacteria</taxon>
        <taxon>Pseudomonadales</taxon>
        <taxon>Pseudomonadaceae</taxon>
        <taxon>Pseudomonas</taxon>
    </lineage>
</organism>
<feature type="non-terminal residue" evidence="1">
    <location>
        <position position="1"/>
    </location>
</feature>
<comment type="caution">
    <text evidence="1">The sequence shown here is derived from an EMBL/GenBank/DDBJ whole genome shotgun (WGS) entry which is preliminary data.</text>
</comment>
<evidence type="ECO:0000313" key="2">
    <source>
        <dbReference type="Proteomes" id="UP000253594"/>
    </source>
</evidence>
<protein>
    <submittedName>
        <fullName evidence="1">FecR family protein</fullName>
    </submittedName>
</protein>
<gene>
    <name evidence="1" type="ORF">DT376_37620</name>
</gene>
<accession>A0A367LYN5</accession>
<name>A0A367LYN5_PSEAI</name>
<proteinExistence type="predicted"/>
<evidence type="ECO:0000313" key="1">
    <source>
        <dbReference type="EMBL" id="RCI69873.1"/>
    </source>
</evidence>